<dbReference type="GO" id="GO:0003723">
    <property type="term" value="F:RNA binding"/>
    <property type="evidence" value="ECO:0007669"/>
    <property type="project" value="UniProtKB-UniRule"/>
</dbReference>
<evidence type="ECO:0000256" key="2">
    <source>
        <dbReference type="PROSITE-ProRule" id="PRU00176"/>
    </source>
</evidence>
<dbReference type="PROSITE" id="PS50102">
    <property type="entry name" value="RRM"/>
    <property type="match status" value="2"/>
</dbReference>
<dbReference type="OrthoDB" id="439808at2759"/>
<accession>A0A5J5A862</accession>
<dbReference type="SUPFAM" id="SSF54928">
    <property type="entry name" value="RNA-binding domain, RBD"/>
    <property type="match status" value="2"/>
</dbReference>
<feature type="domain" description="RRM" evidence="4">
    <location>
        <begin position="103"/>
        <end position="175"/>
    </location>
</feature>
<dbReference type="PANTHER" id="PTHR23189">
    <property type="entry name" value="RNA RECOGNITION MOTIF-CONTAINING"/>
    <property type="match status" value="1"/>
</dbReference>
<dbReference type="AlphaFoldDB" id="A0A5J5A862"/>
<keyword evidence="6" id="KW-1185">Reference proteome</keyword>
<proteinExistence type="predicted"/>
<dbReference type="InterPro" id="IPR012677">
    <property type="entry name" value="Nucleotide-bd_a/b_plait_sf"/>
</dbReference>
<protein>
    <recommendedName>
        <fullName evidence="4">RRM domain-containing protein</fullName>
    </recommendedName>
</protein>
<dbReference type="Gene3D" id="3.30.70.330">
    <property type="match status" value="2"/>
</dbReference>
<dbReference type="EMBL" id="CM018045">
    <property type="protein sequence ID" value="KAA8527275.1"/>
    <property type="molecule type" value="Genomic_DNA"/>
</dbReference>
<evidence type="ECO:0000313" key="6">
    <source>
        <dbReference type="Proteomes" id="UP000325577"/>
    </source>
</evidence>
<keyword evidence="1 2" id="KW-0694">RNA-binding</keyword>
<dbReference type="Proteomes" id="UP000325577">
    <property type="component" value="Linkage Group LG21"/>
</dbReference>
<evidence type="ECO:0000313" key="5">
    <source>
        <dbReference type="EMBL" id="KAA8527275.1"/>
    </source>
</evidence>
<feature type="compositionally biased region" description="Basic and acidic residues" evidence="3">
    <location>
        <begin position="179"/>
        <end position="191"/>
    </location>
</feature>
<evidence type="ECO:0000259" key="4">
    <source>
        <dbReference type="PROSITE" id="PS50102"/>
    </source>
</evidence>
<gene>
    <name evidence="5" type="ORF">F0562_034628</name>
</gene>
<organism evidence="5 6">
    <name type="scientific">Nyssa sinensis</name>
    <dbReference type="NCBI Taxonomy" id="561372"/>
    <lineage>
        <taxon>Eukaryota</taxon>
        <taxon>Viridiplantae</taxon>
        <taxon>Streptophyta</taxon>
        <taxon>Embryophyta</taxon>
        <taxon>Tracheophyta</taxon>
        <taxon>Spermatophyta</taxon>
        <taxon>Magnoliopsida</taxon>
        <taxon>eudicotyledons</taxon>
        <taxon>Gunneridae</taxon>
        <taxon>Pentapetalae</taxon>
        <taxon>asterids</taxon>
        <taxon>Cornales</taxon>
        <taxon>Nyssaceae</taxon>
        <taxon>Nyssa</taxon>
    </lineage>
</organism>
<dbReference type="CDD" id="cd00590">
    <property type="entry name" value="RRM_SF"/>
    <property type="match status" value="2"/>
</dbReference>
<feature type="region of interest" description="Disordered" evidence="3">
    <location>
        <begin position="179"/>
        <end position="205"/>
    </location>
</feature>
<feature type="domain" description="RRM" evidence="4">
    <location>
        <begin position="26"/>
        <end position="98"/>
    </location>
</feature>
<dbReference type="InterPro" id="IPR035979">
    <property type="entry name" value="RBD_domain_sf"/>
</dbReference>
<dbReference type="InterPro" id="IPR000504">
    <property type="entry name" value="RRM_dom"/>
</dbReference>
<dbReference type="SMART" id="SM00360">
    <property type="entry name" value="RRM"/>
    <property type="match status" value="2"/>
</dbReference>
<sequence>MPQPSKSNKQADYSGQVSDETGALSNNLWVGNLARDVNDSDLRNLFRKHGVINSITSHASRGYAFIYFNRIADAKAAMDGLQGSVVRGSQIRIQFARPAKPCKSLCVSGISPSVSKEKLEEEFLRFGKIEEFKLLRHRNTAFIDFLKLEDAFQAFKSMNGKQIGGDQICVDFLRSQPSRREKRPDLRDAREGQFLGRSMGPPDSPWIQQSVIRNYSDPTHSGSKGQQLSIQVVIMWVSWLHYILCLLQLPGILVDYHVIYRPENCGRSLCS</sequence>
<dbReference type="Pfam" id="PF00076">
    <property type="entry name" value="RRM_1"/>
    <property type="match status" value="2"/>
</dbReference>
<name>A0A5J5A862_9ASTE</name>
<evidence type="ECO:0000256" key="3">
    <source>
        <dbReference type="SAM" id="MobiDB-lite"/>
    </source>
</evidence>
<reference evidence="5 6" key="1">
    <citation type="submission" date="2019-09" db="EMBL/GenBank/DDBJ databases">
        <title>A chromosome-level genome assembly of the Chinese tupelo Nyssa sinensis.</title>
        <authorList>
            <person name="Yang X."/>
            <person name="Kang M."/>
            <person name="Yang Y."/>
            <person name="Xiong H."/>
            <person name="Wang M."/>
            <person name="Zhang Z."/>
            <person name="Wang Z."/>
            <person name="Wu H."/>
            <person name="Ma T."/>
            <person name="Liu J."/>
            <person name="Xi Z."/>
        </authorList>
    </citation>
    <scope>NUCLEOTIDE SEQUENCE [LARGE SCALE GENOMIC DNA]</scope>
    <source>
        <strain evidence="5">J267</strain>
        <tissue evidence="5">Leaf</tissue>
    </source>
</reference>
<evidence type="ECO:0000256" key="1">
    <source>
        <dbReference type="ARBA" id="ARBA00022884"/>
    </source>
</evidence>